<proteinExistence type="predicted"/>
<dbReference type="AlphaFoldDB" id="A0A8T1DJQ9"/>
<sequence>MLRRRVSCLGSCKARSSHLVWDDASYSRDRDPSILTPKLLQDVPKAVAALEGETVDEIGASSKFESYYEVLEVDEDYFPDEGTYVTEVPKRTKIDRERLFEEAFTDELRLEVGYFFMELDELMQSVWKAYVNVKREKRTMVEATVVVKLAMDAANTLTTQLQLKYPSLTTAKPLFNIVSPESFRRAMLGINDKFLQELKDSVEKSDGVVSYVPGMFLLDFVGVGTTLDSYIGSTPAGDTMGITFSDGCFGETYGEERTPDYVWFSDPVNSKVFLLQQLPLLSKTLLRLKAARGSTSDPATQLGSFTTVIEKFLTTREVTVPVIFACICWMKSVAALQGNAGLGHNISLTFKHSTQLMKSIEFTVAKGTIRTVHEKTDAFLQRFGADIKNSTNLRYLARANPLLAGLMMLDRHFLYLQMAHEMLLVGSKFRLFGHLYNVLVSEGYYSILRRYVGDIQRSDFHSVPSSGNAWLLLSQITA</sequence>
<dbReference type="EMBL" id="RCML01000021">
    <property type="protein sequence ID" value="KAG2997908.1"/>
    <property type="molecule type" value="Genomic_DNA"/>
</dbReference>
<evidence type="ECO:0000313" key="3">
    <source>
        <dbReference type="EMBL" id="KAG2997908.1"/>
    </source>
</evidence>
<reference evidence="2" key="1">
    <citation type="submission" date="2018-10" db="EMBL/GenBank/DDBJ databases">
        <title>Effector identification in a new, highly contiguous assembly of the strawberry crown rot pathogen Phytophthora cactorum.</title>
        <authorList>
            <person name="Armitage A.D."/>
            <person name="Nellist C.F."/>
            <person name="Bates H."/>
            <person name="Vickerstaff R.J."/>
            <person name="Harrison R.J."/>
        </authorList>
    </citation>
    <scope>NUCLEOTIDE SEQUENCE</scope>
    <source>
        <strain evidence="2">4032</strain>
        <strain evidence="3">P415</strain>
    </source>
</reference>
<comment type="caution">
    <text evidence="2">The sequence shown here is derived from an EMBL/GenBank/DDBJ whole genome shotgun (WGS) entry which is preliminary data.</text>
</comment>
<dbReference type="EMBL" id="RCMI01000024">
    <property type="protein sequence ID" value="KAG2941724.1"/>
    <property type="molecule type" value="Genomic_DNA"/>
</dbReference>
<evidence type="ECO:0000313" key="4">
    <source>
        <dbReference type="Proteomes" id="UP000774804"/>
    </source>
</evidence>
<dbReference type="Proteomes" id="UP000774804">
    <property type="component" value="Unassembled WGS sequence"/>
</dbReference>
<accession>A0A8T1DJQ9</accession>
<dbReference type="InterPro" id="IPR046539">
    <property type="entry name" value="DUF6604"/>
</dbReference>
<organism evidence="2 4">
    <name type="scientific">Phytophthora cactorum</name>
    <dbReference type="NCBI Taxonomy" id="29920"/>
    <lineage>
        <taxon>Eukaryota</taxon>
        <taxon>Sar</taxon>
        <taxon>Stramenopiles</taxon>
        <taxon>Oomycota</taxon>
        <taxon>Peronosporomycetes</taxon>
        <taxon>Peronosporales</taxon>
        <taxon>Peronosporaceae</taxon>
        <taxon>Phytophthora</taxon>
    </lineage>
</organism>
<evidence type="ECO:0000313" key="2">
    <source>
        <dbReference type="EMBL" id="KAG2941724.1"/>
    </source>
</evidence>
<evidence type="ECO:0000259" key="1">
    <source>
        <dbReference type="Pfam" id="PF20253"/>
    </source>
</evidence>
<gene>
    <name evidence="2" type="ORF">PC115_g1831</name>
    <name evidence="3" type="ORF">PC118_g1590</name>
</gene>
<protein>
    <recommendedName>
        <fullName evidence="1">DUF6604 domain-containing protein</fullName>
    </recommendedName>
</protein>
<name>A0A8T1DJQ9_9STRA</name>
<feature type="domain" description="DUF6604" evidence="1">
    <location>
        <begin position="52"/>
        <end position="161"/>
    </location>
</feature>
<dbReference type="VEuPathDB" id="FungiDB:PC110_g19841"/>
<dbReference type="Proteomes" id="UP000697107">
    <property type="component" value="Unassembled WGS sequence"/>
</dbReference>
<dbReference type="Pfam" id="PF20253">
    <property type="entry name" value="DUF6604"/>
    <property type="match status" value="1"/>
</dbReference>